<name>A0A7E4W149_PANRE</name>
<proteinExistence type="predicted"/>
<protein>
    <submittedName>
        <fullName evidence="2">Tudor domain-containing protein</fullName>
    </submittedName>
</protein>
<organism evidence="1 2">
    <name type="scientific">Panagrellus redivivus</name>
    <name type="common">Microworm</name>
    <dbReference type="NCBI Taxonomy" id="6233"/>
    <lineage>
        <taxon>Eukaryota</taxon>
        <taxon>Metazoa</taxon>
        <taxon>Ecdysozoa</taxon>
        <taxon>Nematoda</taxon>
        <taxon>Chromadorea</taxon>
        <taxon>Rhabditida</taxon>
        <taxon>Tylenchina</taxon>
        <taxon>Panagrolaimomorpha</taxon>
        <taxon>Panagrolaimoidea</taxon>
        <taxon>Panagrolaimidae</taxon>
        <taxon>Panagrellus</taxon>
    </lineage>
</organism>
<reference evidence="1" key="1">
    <citation type="journal article" date="2013" name="Genetics">
        <title>The draft genome and transcriptome of Panagrellus redivivus are shaped by the harsh demands of a free-living lifestyle.</title>
        <authorList>
            <person name="Srinivasan J."/>
            <person name="Dillman A.R."/>
            <person name="Macchietto M.G."/>
            <person name="Heikkinen L."/>
            <person name="Lakso M."/>
            <person name="Fracchia K.M."/>
            <person name="Antoshechkin I."/>
            <person name="Mortazavi A."/>
            <person name="Wong G."/>
            <person name="Sternberg P.W."/>
        </authorList>
    </citation>
    <scope>NUCLEOTIDE SEQUENCE [LARGE SCALE GENOMIC DNA]</scope>
    <source>
        <strain evidence="1">MT8872</strain>
    </source>
</reference>
<sequence length="310" mass="35568">MSSQNLAVKRFTHDWLIRFVELHPIETYFDNYLLGSARYGPEQSPFDKISPYFSNLLQRYMPDIINPCNVQFKENDLFLKPNIEDDDEAEQFPFPPGNGKAVVIMKAMLFEDTNAGTLTKYIERRVFCIDSDNTACYNSSFTPGELVYLTKHTKNGLSLYKCTLTEPVSFSAIWPLIKGLDSIELIVKNLDIDEGTKQALLYMPCEVRASSFTIYSSSVKEDVIMAFVECFLNSPKFPQLFEWGMHPELRDIDFQPIGQEIKRRMKASGYVWDKHDGENMNAYISGDYGGNALIVRSADKVFHVLSFPRF</sequence>
<keyword evidence="1" id="KW-1185">Reference proteome</keyword>
<dbReference type="WBParaSite" id="Pan_g523.t1">
    <property type="protein sequence ID" value="Pan_g523.t1"/>
    <property type="gene ID" value="Pan_g523"/>
</dbReference>
<evidence type="ECO:0000313" key="1">
    <source>
        <dbReference type="Proteomes" id="UP000492821"/>
    </source>
</evidence>
<reference evidence="2" key="2">
    <citation type="submission" date="2020-10" db="UniProtKB">
        <authorList>
            <consortium name="WormBaseParasite"/>
        </authorList>
    </citation>
    <scope>IDENTIFICATION</scope>
</reference>
<accession>A0A7E4W149</accession>
<evidence type="ECO:0000313" key="2">
    <source>
        <dbReference type="WBParaSite" id="Pan_g523.t1"/>
    </source>
</evidence>
<dbReference type="AlphaFoldDB" id="A0A7E4W149"/>
<dbReference type="Proteomes" id="UP000492821">
    <property type="component" value="Unassembled WGS sequence"/>
</dbReference>